<dbReference type="CDD" id="cd04450">
    <property type="entry name" value="DEP_RGS7-like"/>
    <property type="match status" value="1"/>
</dbReference>
<dbReference type="InterPro" id="IPR036388">
    <property type="entry name" value="WH-like_DNA-bd_sf"/>
</dbReference>
<feature type="domain" description="DEP" evidence="3">
    <location>
        <begin position="306"/>
        <end position="369"/>
    </location>
</feature>
<dbReference type="InterPro" id="IPR044926">
    <property type="entry name" value="RGS_subdomain_2"/>
</dbReference>
<dbReference type="Pfam" id="PF00610">
    <property type="entry name" value="DEP"/>
    <property type="match status" value="1"/>
</dbReference>
<dbReference type="Pfam" id="PF00615">
    <property type="entry name" value="RGS"/>
    <property type="match status" value="1"/>
</dbReference>
<evidence type="ECO:0000259" key="3">
    <source>
        <dbReference type="PROSITE" id="PS50186"/>
    </source>
</evidence>
<evidence type="ECO:0000313" key="5">
    <source>
        <dbReference type="Proteomes" id="UP001497600"/>
    </source>
</evidence>
<gene>
    <name evidence="4" type="primary">SST2</name>
    <name evidence="4" type="ORF">CAAN4_E05512</name>
</gene>
<evidence type="ECO:0000259" key="2">
    <source>
        <dbReference type="PROSITE" id="PS50132"/>
    </source>
</evidence>
<dbReference type="Proteomes" id="UP001497600">
    <property type="component" value="Chromosome E"/>
</dbReference>
<dbReference type="InterPro" id="IPR036390">
    <property type="entry name" value="WH_DNA-bd_sf"/>
</dbReference>
<dbReference type="Pfam" id="PF25889">
    <property type="entry name" value="WHD_Fungal_DR"/>
    <property type="match status" value="1"/>
</dbReference>
<dbReference type="PANTHER" id="PTHR10845:SF192">
    <property type="entry name" value="DOUBLE HIT, ISOFORM B"/>
    <property type="match status" value="1"/>
</dbReference>
<feature type="domain" description="RGS" evidence="2">
    <location>
        <begin position="409"/>
        <end position="561"/>
    </location>
</feature>
<keyword evidence="5" id="KW-1185">Reference proteome</keyword>
<dbReference type="SUPFAM" id="SSF48097">
    <property type="entry name" value="Regulator of G-protein signaling, RGS"/>
    <property type="match status" value="1"/>
</dbReference>
<name>A0ABP0ECG0_9ASCO</name>
<reference evidence="4 5" key="1">
    <citation type="submission" date="2024-01" db="EMBL/GenBank/DDBJ databases">
        <authorList>
            <consortium name="Genoscope - CEA"/>
            <person name="William W."/>
        </authorList>
    </citation>
    <scope>NUCLEOTIDE SEQUENCE [LARGE SCALE GENOMIC DNA]</scope>
    <source>
        <strain evidence="4 5">29B2s-10</strain>
    </source>
</reference>
<dbReference type="InterPro" id="IPR016137">
    <property type="entry name" value="RGS"/>
</dbReference>
<dbReference type="Gene3D" id="1.10.10.10">
    <property type="entry name" value="Winged helix-like DNA-binding domain superfamily/Winged helix DNA-binding domain"/>
    <property type="match status" value="1"/>
</dbReference>
<accession>A0ABP0ECG0</accession>
<dbReference type="PANTHER" id="PTHR10845">
    <property type="entry name" value="REGULATOR OF G PROTEIN SIGNALING"/>
    <property type="match status" value="1"/>
</dbReference>
<proteinExistence type="predicted"/>
<evidence type="ECO:0000313" key="4">
    <source>
        <dbReference type="EMBL" id="CAK7907443.1"/>
    </source>
</evidence>
<dbReference type="InterPro" id="IPR058855">
    <property type="entry name" value="RGS1/SST2-like_Fungal-DR"/>
</dbReference>
<dbReference type="PROSITE" id="PS50186">
    <property type="entry name" value="DEP"/>
    <property type="match status" value="1"/>
</dbReference>
<dbReference type="InterPro" id="IPR036305">
    <property type="entry name" value="RGS_sf"/>
</dbReference>
<sequence length="575" mass="66064">MPNTREKSPASHERVLKDSRLNVSVDDVELADIYSLMIIHLNLTETVKNSKFSFGFSTNYPYTFHVAQALEVMKDMKIAVEFGSTSTSISYSIQNEEYGRKLINRFYVGNLLHSPADRTRSEPKDGVLLQPTPKGVAILNSFCDRIGIDKSKYPDIIFSNFNSMHLIKLVRESGGHGKILYSKYFIYLLFICMMGNSPHIWSPNDKPPTFQLKITRNDSINTTATTEESIQSYASRLKRENSHLQGGVPFKTQQSQTESKLYNYPLYHRYFTNPESDSHIHYFTCSKGVRVFKSREFRHADKTINVSYCFSGKAIKQWLCDCTDVLNPRYATSFADLMLRMRLIEPIIYSKANFETFSSDRDAFYQMSALGIQVCHWEKQVQSDSEDLTANSNSSVETLVPRRDCSSIGLAVIMRDPGLRYLFKEHLESEFCTENYQVYCLLKEFASKVKSYNKLLTIHETSPNLKSQLKSMGESCLSLAFHIYVIFLAPDSPSLLNINFEMRNRVTELLVTNEPSLQSNPKKHLNEIEEVFDSIGAHIYRLMEVDTLPKFLNGKIFQDAMLTIDIRQFDNDELN</sequence>
<evidence type="ECO:0000256" key="1">
    <source>
        <dbReference type="ARBA" id="ARBA00022700"/>
    </source>
</evidence>
<organism evidence="4 5">
    <name type="scientific">[Candida] anglica</name>
    <dbReference type="NCBI Taxonomy" id="148631"/>
    <lineage>
        <taxon>Eukaryota</taxon>
        <taxon>Fungi</taxon>
        <taxon>Dikarya</taxon>
        <taxon>Ascomycota</taxon>
        <taxon>Saccharomycotina</taxon>
        <taxon>Pichiomycetes</taxon>
        <taxon>Debaryomycetaceae</taxon>
        <taxon>Kurtzmaniella</taxon>
    </lineage>
</organism>
<dbReference type="PROSITE" id="PS50132">
    <property type="entry name" value="RGS"/>
    <property type="match status" value="1"/>
</dbReference>
<dbReference type="SUPFAM" id="SSF46785">
    <property type="entry name" value="Winged helix' DNA-binding domain"/>
    <property type="match status" value="1"/>
</dbReference>
<protein>
    <submittedName>
        <fullName evidence="4">Protein Sst2p</fullName>
    </submittedName>
</protein>
<dbReference type="Gene3D" id="1.10.167.10">
    <property type="entry name" value="Regulator of G-protein Signalling 4, domain 2"/>
    <property type="match status" value="1"/>
</dbReference>
<dbReference type="SMART" id="SM00315">
    <property type="entry name" value="RGS"/>
    <property type="match status" value="1"/>
</dbReference>
<dbReference type="EMBL" id="OZ004257">
    <property type="protein sequence ID" value="CAK7907443.1"/>
    <property type="molecule type" value="Genomic_DNA"/>
</dbReference>
<keyword evidence="1" id="KW-0734">Signal transduction inhibitor</keyword>
<dbReference type="InterPro" id="IPR000591">
    <property type="entry name" value="DEP_dom"/>
</dbReference>